<dbReference type="AlphaFoldDB" id="Q108N3"/>
<reference evidence="5" key="1">
    <citation type="journal article" date="2006" name="J. Phycol.">
        <title>Ice-binding proteins from sea ice diatoms (Bacillariophyceae).</title>
        <authorList>
            <person name="Janech M.G."/>
            <person name="Krell A."/>
            <person name="Mock T."/>
            <person name="Kang J.-S."/>
            <person name="Raymond J.A."/>
        </authorList>
    </citation>
    <scope>NUCLEOTIDE SEQUENCE</scope>
</reference>
<evidence type="ECO:0000313" key="5">
    <source>
        <dbReference type="EMBL" id="AAZ76254.1"/>
    </source>
</evidence>
<comment type="similarity">
    <text evidence="1">Belongs to the ice-binding protein family.</text>
</comment>
<evidence type="ECO:0000256" key="3">
    <source>
        <dbReference type="SAM" id="SignalP"/>
    </source>
</evidence>
<evidence type="ECO:0000256" key="2">
    <source>
        <dbReference type="ARBA" id="ARBA00022729"/>
    </source>
</evidence>
<dbReference type="EMBL" id="DQ062563">
    <property type="protein sequence ID" value="AAZ76251.1"/>
    <property type="molecule type" value="mRNA"/>
</dbReference>
<feature type="signal peptide" evidence="3">
    <location>
        <begin position="1"/>
        <end position="20"/>
    </location>
</feature>
<dbReference type="EMBL" id="DQ062566">
    <property type="protein sequence ID" value="AAZ76254.1"/>
    <property type="molecule type" value="mRNA"/>
</dbReference>
<dbReference type="Pfam" id="PF11999">
    <property type="entry name" value="Ice_binding"/>
    <property type="match status" value="1"/>
</dbReference>
<evidence type="ECO:0000313" key="4">
    <source>
        <dbReference type="EMBL" id="AAZ76251.1"/>
    </source>
</evidence>
<dbReference type="SMR" id="Q108N3"/>
<feature type="chain" id="PRO_5007699025" evidence="3">
    <location>
        <begin position="21"/>
        <end position="242"/>
    </location>
</feature>
<name>Q108N3_9STRA</name>
<protein>
    <submittedName>
        <fullName evidence="4 5">IBP</fullName>
    </submittedName>
</protein>
<proteinExistence type="evidence at transcript level"/>
<keyword evidence="2 3" id="KW-0732">Signal</keyword>
<dbReference type="InterPro" id="IPR021884">
    <property type="entry name" value="Ice-bd_prot"/>
</dbReference>
<evidence type="ECO:0000256" key="1">
    <source>
        <dbReference type="ARBA" id="ARBA00005445"/>
    </source>
</evidence>
<accession>Q108N3</accession>
<sequence>MMFLAKTVTLLVALVASSVAAEQSAVDLGTAGDFAVLSKAGVSTTGPTEVTGDIGTSPIASTALTGFALIKDSSNTFSTSSLVTGKIYAADYTAPTPSKMTTAISDMSTAFTDAAGRSDPDFLELGAGSIEGETLVAGLYKWGTDVSFTSSLVFDGSATDVWILQVAKDFIVGNGAQMYLTGTAKAENIFIQVSGAVNIGTTAHVEGNILSATAIALQTGSSLNGKALSQTAITLDSVTIVS</sequence>
<organism evidence="5">
    <name type="scientific">Navicula glaciei</name>
    <dbReference type="NCBI Taxonomy" id="335918"/>
    <lineage>
        <taxon>Eukaryota</taxon>
        <taxon>Sar</taxon>
        <taxon>Stramenopiles</taxon>
        <taxon>Ochrophyta</taxon>
        <taxon>Bacillariophyta</taxon>
        <taxon>Bacillariophyceae</taxon>
        <taxon>Bacillariophycidae</taxon>
        <taxon>Naviculales</taxon>
        <taxon>Naviculaceae</taxon>
        <taxon>Navicula</taxon>
    </lineage>
</organism>